<accession>A0A7H4MTN7</accession>
<gene>
    <name evidence="1" type="ORF">NCTC11694_06022</name>
</gene>
<proteinExistence type="predicted"/>
<name>A0A7H4MTN7_9ENTR</name>
<protein>
    <submittedName>
        <fullName evidence="1">Uncharacterized protein</fullName>
    </submittedName>
</protein>
<evidence type="ECO:0000313" key="2">
    <source>
        <dbReference type="Proteomes" id="UP000255050"/>
    </source>
</evidence>
<dbReference type="EMBL" id="UGJR01000005">
    <property type="protein sequence ID" value="STS99573.1"/>
    <property type="molecule type" value="Genomic_DNA"/>
</dbReference>
<dbReference type="AlphaFoldDB" id="A0A7H4MTN7"/>
<dbReference type="Proteomes" id="UP000255050">
    <property type="component" value="Unassembled WGS sequence"/>
</dbReference>
<organism evidence="1 2">
    <name type="scientific">Klebsiella michiganensis</name>
    <dbReference type="NCBI Taxonomy" id="1134687"/>
    <lineage>
        <taxon>Bacteria</taxon>
        <taxon>Pseudomonadati</taxon>
        <taxon>Pseudomonadota</taxon>
        <taxon>Gammaproteobacteria</taxon>
        <taxon>Enterobacterales</taxon>
        <taxon>Enterobacteriaceae</taxon>
        <taxon>Klebsiella/Raoultella group</taxon>
        <taxon>Klebsiella</taxon>
    </lineage>
</organism>
<evidence type="ECO:0000313" key="1">
    <source>
        <dbReference type="EMBL" id="STS99573.1"/>
    </source>
</evidence>
<sequence length="76" mass="8736">MRRLDAVDTTTVIPFLLYAYAELVPGNVTEFDAILELLEAYLVRRMICGMTSKNYNRYFVELIKALDKKGIITAEM</sequence>
<comment type="caution">
    <text evidence="1">The sequence shown here is derived from an EMBL/GenBank/DDBJ whole genome shotgun (WGS) entry which is preliminary data.</text>
</comment>
<reference evidence="1 2" key="1">
    <citation type="submission" date="2018-06" db="EMBL/GenBank/DDBJ databases">
        <authorList>
            <consortium name="Pathogen Informatics"/>
            <person name="Doyle S."/>
        </authorList>
    </citation>
    <scope>NUCLEOTIDE SEQUENCE [LARGE SCALE GENOMIC DNA]</scope>
    <source>
        <strain evidence="1 2">NCTC11694</strain>
    </source>
</reference>